<feature type="transmembrane region" description="Helical" evidence="1">
    <location>
        <begin position="391"/>
        <end position="408"/>
    </location>
</feature>
<feature type="transmembrane region" description="Helical" evidence="1">
    <location>
        <begin position="20"/>
        <end position="49"/>
    </location>
</feature>
<dbReference type="AlphaFoldDB" id="A0A5K1I539"/>
<accession>A0A5K1I539</accession>
<organism evidence="3 4">
    <name type="scientific">Halomonas lysinitropha</name>
    <dbReference type="NCBI Taxonomy" id="2607506"/>
    <lineage>
        <taxon>Bacteria</taxon>
        <taxon>Pseudomonadati</taxon>
        <taxon>Pseudomonadota</taxon>
        <taxon>Gammaproteobacteria</taxon>
        <taxon>Oceanospirillales</taxon>
        <taxon>Halomonadaceae</taxon>
        <taxon>Halomonas</taxon>
    </lineage>
</organism>
<keyword evidence="1" id="KW-0472">Membrane</keyword>
<keyword evidence="1" id="KW-1133">Transmembrane helix</keyword>
<feature type="transmembrane region" description="Helical" evidence="1">
    <location>
        <begin position="259"/>
        <end position="283"/>
    </location>
</feature>
<dbReference type="PANTHER" id="PTHR35342">
    <property type="entry name" value="TRICARBOXYLIC TRANSPORT PROTEIN"/>
    <property type="match status" value="1"/>
</dbReference>
<evidence type="ECO:0000256" key="1">
    <source>
        <dbReference type="SAM" id="Phobius"/>
    </source>
</evidence>
<proteinExistence type="predicted"/>
<feature type="transmembrane region" description="Helical" evidence="1">
    <location>
        <begin position="204"/>
        <end position="224"/>
    </location>
</feature>
<feature type="transmembrane region" description="Helical" evidence="1">
    <location>
        <begin position="109"/>
        <end position="132"/>
    </location>
</feature>
<feature type="transmembrane region" description="Helical" evidence="1">
    <location>
        <begin position="356"/>
        <end position="385"/>
    </location>
</feature>
<feature type="domain" description="DUF112" evidence="2">
    <location>
        <begin position="20"/>
        <end position="439"/>
    </location>
</feature>
<keyword evidence="1" id="KW-0812">Transmembrane</keyword>
<protein>
    <submittedName>
        <fullName evidence="3">Tripartite tricarboxylate transporter TctA family protein</fullName>
    </submittedName>
</protein>
<evidence type="ECO:0000313" key="3">
    <source>
        <dbReference type="EMBL" id="VVZ95277.1"/>
    </source>
</evidence>
<feature type="transmembrane region" description="Helical" evidence="1">
    <location>
        <begin position="168"/>
        <end position="184"/>
    </location>
</feature>
<reference evidence="3 4" key="1">
    <citation type="submission" date="2019-09" db="EMBL/GenBank/DDBJ databases">
        <authorList>
            <person name="Criscuolo A."/>
        </authorList>
    </citation>
    <scope>NUCLEOTIDE SEQUENCE [LARGE SCALE GENOMIC DNA]</scope>
    <source>
        <strain evidence="4">3(2)</strain>
    </source>
</reference>
<feature type="transmembrane region" description="Helical" evidence="1">
    <location>
        <begin position="55"/>
        <end position="71"/>
    </location>
</feature>
<feature type="transmembrane region" description="Helical" evidence="1">
    <location>
        <begin position="138"/>
        <end position="161"/>
    </location>
</feature>
<name>A0A5K1I539_9GAMM</name>
<sequence>METLGNLQAGLMAALQFDALLLCLLGVTLGTLVGVLPGIGAITAVALLLPLTFDLPPAGAIMLLAGIYYGSEYGGSISSILLNIPGTPASIVTGFDGYPMARQGHAGMALLLTALASLFGGVVGIMVMLVAAPAIGTLAMSFGAAEFTALIVLGLIIAVFINDHRIPQGMAMLCLGMLLGMVGMDVNTGVQRFTLDWDYLQDGISLVIFAMGLFGVSELFQAYTQQGQDALPVKTGSLFRGLRETNALRRFLPSSVRGAGVGAFFGALPGTGPTIASFIAYAVEKRLLPRRYVMGTGTIEGVCSPEAANNAAAQTAFIPTLTLGLPGSATMAVMLGALMMHGITPGPAIVTQHAEVYWALIGSFLVGNVLLLVLNVPLIRLWILILKVPRYVLNPAMLTLICVGAYTLHRNPFDVLMLFVFGCLGFFLRTRGYPLASVLIGFIMGPLLEEHLRRVLLISQGDLGYFLQRPVSLVLFFMGAVVVALSLWSSRQARREAG</sequence>
<keyword evidence="4" id="KW-1185">Reference proteome</keyword>
<evidence type="ECO:0000313" key="4">
    <source>
        <dbReference type="Proteomes" id="UP000326725"/>
    </source>
</evidence>
<dbReference type="PANTHER" id="PTHR35342:SF5">
    <property type="entry name" value="TRICARBOXYLIC TRANSPORT PROTEIN"/>
    <property type="match status" value="1"/>
</dbReference>
<dbReference type="RefSeq" id="WP_151442990.1">
    <property type="nucleotide sequence ID" value="NZ_CABVOU010000027.1"/>
</dbReference>
<dbReference type="Pfam" id="PF01970">
    <property type="entry name" value="TctA"/>
    <property type="match status" value="1"/>
</dbReference>
<dbReference type="EMBL" id="CABVOU010000027">
    <property type="protein sequence ID" value="VVZ95277.1"/>
    <property type="molecule type" value="Genomic_DNA"/>
</dbReference>
<gene>
    <name evidence="3" type="ORF">HALO32_01342</name>
</gene>
<feature type="transmembrane region" description="Helical" evidence="1">
    <location>
        <begin position="323"/>
        <end position="344"/>
    </location>
</feature>
<dbReference type="InterPro" id="IPR002823">
    <property type="entry name" value="DUF112_TM"/>
</dbReference>
<evidence type="ECO:0000259" key="2">
    <source>
        <dbReference type="Pfam" id="PF01970"/>
    </source>
</evidence>
<feature type="transmembrane region" description="Helical" evidence="1">
    <location>
        <begin position="465"/>
        <end position="488"/>
    </location>
</feature>
<dbReference type="Proteomes" id="UP000326725">
    <property type="component" value="Unassembled WGS sequence"/>
</dbReference>